<evidence type="ECO:0000259" key="4">
    <source>
        <dbReference type="SMART" id="SM00534"/>
    </source>
</evidence>
<dbReference type="Proteomes" id="UP000282985">
    <property type="component" value="Unassembled WGS sequence"/>
</dbReference>
<dbReference type="GO" id="GO:0006298">
    <property type="term" value="P:mismatch repair"/>
    <property type="evidence" value="ECO:0007669"/>
    <property type="project" value="InterPro"/>
</dbReference>
<dbReference type="InterPro" id="IPR027417">
    <property type="entry name" value="P-loop_NTPase"/>
</dbReference>
<dbReference type="Pfam" id="PF00488">
    <property type="entry name" value="MutS_V"/>
    <property type="match status" value="1"/>
</dbReference>
<dbReference type="InterPro" id="IPR045076">
    <property type="entry name" value="MutS"/>
</dbReference>
<evidence type="ECO:0000256" key="1">
    <source>
        <dbReference type="ARBA" id="ARBA00022741"/>
    </source>
</evidence>
<keyword evidence="3" id="KW-0238">DNA-binding</keyword>
<reference evidence="5 6" key="1">
    <citation type="submission" date="2018-11" db="EMBL/GenBank/DDBJ databases">
        <title>Parancylomarina longa gen. nov., sp. nov., isolated from sediments of southern Okinawa.</title>
        <authorList>
            <person name="Fu T."/>
        </authorList>
    </citation>
    <scope>NUCLEOTIDE SEQUENCE [LARGE SCALE GENOMIC DNA]</scope>
    <source>
        <strain evidence="5 6">T3-2 S1-C</strain>
    </source>
</reference>
<accession>A0A434AUI0</accession>
<evidence type="ECO:0000256" key="3">
    <source>
        <dbReference type="ARBA" id="ARBA00023125"/>
    </source>
</evidence>
<comment type="caution">
    <text evidence="5">The sequence shown here is derived from an EMBL/GenBank/DDBJ whole genome shotgun (WGS) entry which is preliminary data.</text>
</comment>
<dbReference type="GO" id="GO:0140664">
    <property type="term" value="F:ATP-dependent DNA damage sensor activity"/>
    <property type="evidence" value="ECO:0007669"/>
    <property type="project" value="InterPro"/>
</dbReference>
<sequence length="471" mass="53223">MLFREAILNTSGLQFLVENLDLKSSLGRRFLLNSKMMYEEFEIAAELNLVNQFVQLLAFEPNAEILSKIQHKLSQLRDIRGTVNNLQANLVLDDVELFEIKVFALLTQEIKVLQKELKNVVLEIPDLQPLIRILDPQNTKIPSFYIYDNYSEELANVRKALKITKAKDGVSDKEVEVCFDKVQKIEALVREDLCAKIKMFGNNLAQSLNQLAHLDLLIAKAAQVLNLNLNQAEISEKNTNYKGMFNPMIKNELENKDRKYQAIDIELEKSVCLITGANMAGKTVVLKTLALCQYLFQFGFFVPADSAQIRIVDKISTSIGDEQSELNGLSSFASEMLKVSEMVEDAQKYENVLILIDELARTTNPVEGLAIVNAVADIFHQNKICSVITTHYSGLNPYFRKLRVVGLDKELGDNLITQKNINSYMDYSLVEDYNGEVPHEALRIASLLGINKEIVEKAQNQLNGKLVINKC</sequence>
<dbReference type="InterPro" id="IPR000432">
    <property type="entry name" value="DNA_mismatch_repair_MutS_C"/>
</dbReference>
<keyword evidence="1" id="KW-0547">Nucleotide-binding</keyword>
<dbReference type="EMBL" id="RJJX01000011">
    <property type="protein sequence ID" value="RUT78120.1"/>
    <property type="molecule type" value="Genomic_DNA"/>
</dbReference>
<evidence type="ECO:0000313" key="6">
    <source>
        <dbReference type="Proteomes" id="UP000282985"/>
    </source>
</evidence>
<dbReference type="GO" id="GO:0030983">
    <property type="term" value="F:mismatched DNA binding"/>
    <property type="evidence" value="ECO:0007669"/>
    <property type="project" value="InterPro"/>
</dbReference>
<dbReference type="AlphaFoldDB" id="A0A434AUI0"/>
<gene>
    <name evidence="5" type="ORF">DLK05_09750</name>
</gene>
<dbReference type="OrthoDB" id="9777812at2"/>
<dbReference type="GO" id="GO:0005524">
    <property type="term" value="F:ATP binding"/>
    <property type="evidence" value="ECO:0007669"/>
    <property type="project" value="UniProtKB-KW"/>
</dbReference>
<keyword evidence="6" id="KW-1185">Reference proteome</keyword>
<dbReference type="RefSeq" id="WP_127343788.1">
    <property type="nucleotide sequence ID" value="NZ_RJJX01000011.1"/>
</dbReference>
<evidence type="ECO:0000313" key="5">
    <source>
        <dbReference type="EMBL" id="RUT78120.1"/>
    </source>
</evidence>
<evidence type="ECO:0000256" key="2">
    <source>
        <dbReference type="ARBA" id="ARBA00022840"/>
    </source>
</evidence>
<feature type="domain" description="DNA mismatch repair proteins mutS family" evidence="4">
    <location>
        <begin position="269"/>
        <end position="463"/>
    </location>
</feature>
<keyword evidence="2" id="KW-0067">ATP-binding</keyword>
<dbReference type="SMART" id="SM00534">
    <property type="entry name" value="MUTSac"/>
    <property type="match status" value="1"/>
</dbReference>
<dbReference type="Gene3D" id="3.40.50.300">
    <property type="entry name" value="P-loop containing nucleotide triphosphate hydrolases"/>
    <property type="match status" value="1"/>
</dbReference>
<dbReference type="PANTHER" id="PTHR11361">
    <property type="entry name" value="DNA MISMATCH REPAIR PROTEIN MUTS FAMILY MEMBER"/>
    <property type="match status" value="1"/>
</dbReference>
<proteinExistence type="predicted"/>
<protein>
    <submittedName>
        <fullName evidence="5">DNA mismatch repair protein MutS</fullName>
    </submittedName>
</protein>
<name>A0A434AUI0_9BACT</name>
<dbReference type="SUPFAM" id="SSF52540">
    <property type="entry name" value="P-loop containing nucleoside triphosphate hydrolases"/>
    <property type="match status" value="1"/>
</dbReference>
<organism evidence="5 6">
    <name type="scientific">Ancylomarina longa</name>
    <dbReference type="NCBI Taxonomy" id="2487017"/>
    <lineage>
        <taxon>Bacteria</taxon>
        <taxon>Pseudomonadati</taxon>
        <taxon>Bacteroidota</taxon>
        <taxon>Bacteroidia</taxon>
        <taxon>Marinilabiliales</taxon>
        <taxon>Marinifilaceae</taxon>
        <taxon>Ancylomarina</taxon>
    </lineage>
</organism>